<dbReference type="PANTHER" id="PTHR18921:SF2">
    <property type="entry name" value="THYROID RECEPTOR-INTERACTING PROTEIN 11"/>
    <property type="match status" value="1"/>
</dbReference>
<name>A0A0L7LCP3_OPEBR</name>
<sequence>MRKVTACTYTHTQRLARHNGVKEEESSWYWDPPPQTSKLDNNAETHYKVQIRALQDELSTLKERETVDLRPDVEEEIRRLREENRNLTSNLEDLDNQHQQAMDRLLSLKKELQRNFEVLKQDHEDLKSGNDEYAEEIQTLLEKVGERDKEIENIKTVKSDYETLHNKYQNLERIYALLRENAEKFQEENQDLNDEVFKLQEQVTKLEHDLEILAKNAEVSTTVPKEKYDEVLKELNDFKDRRNANQIHLDETNIDDNAKSVIENLKHEINDLRHQLNQKEDSQGDADHKIIKADKIMQLYNKYVNFEIPLDYVGEIPSVGDSLVIYKLESVFKTVNSFKKEIDSLEHQISEKNQNINHLQDQIDELTTENDFLTTDIQHFERELNEMKKNNDFLISEITTLKNTSKLEPIIETNHEDNLAKLETELADCNKVNKTFESEIKRIETELVQVRNEKTSLQESLIDLKTKYTTMLSEIDMCKNKTEAVEELEKSVHCQQNESLKTAIDEIDDLKKKLAAVNSKNEQLSIDIHIIENDKVLLTKQVDDLKHTIEEKASAHKELEALKLALDHKLQDFETKLDEVILHKNEIEIEKLNFEKQVALLKTQQADNLTINKGEVEIITEQKNKLSEELYKLQAENTSLAASMTNAVGEIKAAQTKHQELNEEIERVKDGAIVAEATKNSQTAHNQEVEYLKANIEKLEHGKKQLQSELSTTDTKIIHLEQKFEKLLNDIDEKDELIDALNSTIEDNKTTIINLNNTIAVLKKTAQEKDEELVRLKVSTESISSQLASSTEKYNQSQEELNNVQKFTREIGEASDTLKQEIELRKTQISSLQTSVDELELIRDECKIIISNKDKEIKELSQSLVEFKDRNKTPENVHQNDDYASLVQEKKIVERQLLELKNSISIKENEFTGLKATIEQLEGLTANHKTVIDNAEAEKTELLKYLNLKHNESVQYHNEIQRLNQVLLEKENASKHIIEDTLIQNNAGNCTHCENFRITLKEKDAIIKTLNENSAELQRLKSELANADEVVRNLTERCDNTDRSLEVQLEVVKKLTAENAQLSEQEQNSLRELERLRRHLVETEESYTQELMTSEQKLTECQTRLHTVEERAKQTSTVYTSSSIRANQEVETLRTQIKLLEKQREEVQARLSAADDAASRGQAALTNLQIVLEQFQLGKQREELGKQREEVQARLSAADDATSRGQAALTNLEIALEQFRLCKQREEARLSAADDATSRGQATLTNLQIVLEQFQLDIKRENSGLHDEIVRLNNKLDESLAGLQAASRLGDQLDTRTAQMNDLKEQVRTLQTSVAAAEERLQVLRVLSTVLDFNQQECERLGLVRAAAPDSLAAEFVKFLQNDVETSSQLSRDSVEPRQTLDTGVNQTRNNEGAILKHVLRDM</sequence>
<evidence type="ECO:0000256" key="1">
    <source>
        <dbReference type="ARBA" id="ARBA00004555"/>
    </source>
</evidence>
<dbReference type="Gene3D" id="1.10.287.1490">
    <property type="match status" value="1"/>
</dbReference>
<evidence type="ECO:0000313" key="6">
    <source>
        <dbReference type="Proteomes" id="UP000037510"/>
    </source>
</evidence>
<dbReference type="GO" id="GO:0006888">
    <property type="term" value="P:endoplasmic reticulum to Golgi vesicle-mediated transport"/>
    <property type="evidence" value="ECO:0007669"/>
    <property type="project" value="TreeGrafter"/>
</dbReference>
<gene>
    <name evidence="5" type="ORF">OBRU01_10997</name>
</gene>
<dbReference type="Gene3D" id="1.20.5.110">
    <property type="match status" value="1"/>
</dbReference>
<dbReference type="GO" id="GO:0007030">
    <property type="term" value="P:Golgi organization"/>
    <property type="evidence" value="ECO:0007669"/>
    <property type="project" value="TreeGrafter"/>
</dbReference>
<dbReference type="STRING" id="104452.A0A0L7LCP3"/>
<evidence type="ECO:0000256" key="4">
    <source>
        <dbReference type="SAM" id="Coils"/>
    </source>
</evidence>
<dbReference type="EMBL" id="JTDY01001640">
    <property type="protein sequence ID" value="KOB73268.1"/>
    <property type="molecule type" value="Genomic_DNA"/>
</dbReference>
<comment type="caution">
    <text evidence="5">The sequence shown here is derived from an EMBL/GenBank/DDBJ whole genome shotgun (WGS) entry which is preliminary data.</text>
</comment>
<feature type="coiled-coil region" evidence="4">
    <location>
        <begin position="255"/>
        <end position="282"/>
    </location>
</feature>
<dbReference type="Proteomes" id="UP000037510">
    <property type="component" value="Unassembled WGS sequence"/>
</dbReference>
<keyword evidence="2" id="KW-0333">Golgi apparatus</keyword>
<evidence type="ECO:0000313" key="5">
    <source>
        <dbReference type="EMBL" id="KOB73268.1"/>
    </source>
</evidence>
<feature type="coiled-coil region" evidence="4">
    <location>
        <begin position="44"/>
        <end position="216"/>
    </location>
</feature>
<protein>
    <submittedName>
        <fullName evidence="5">Putative slender lobes protein</fullName>
    </submittedName>
</protein>
<feature type="coiled-coil region" evidence="4">
    <location>
        <begin position="328"/>
        <end position="772"/>
    </location>
</feature>
<dbReference type="GO" id="GO:0031267">
    <property type="term" value="F:small GTPase binding"/>
    <property type="evidence" value="ECO:0007669"/>
    <property type="project" value="TreeGrafter"/>
</dbReference>
<accession>A0A0L7LCP3</accession>
<organism evidence="5 6">
    <name type="scientific">Operophtera brumata</name>
    <name type="common">Winter moth</name>
    <name type="synonym">Phalaena brumata</name>
    <dbReference type="NCBI Taxonomy" id="104452"/>
    <lineage>
        <taxon>Eukaryota</taxon>
        <taxon>Metazoa</taxon>
        <taxon>Ecdysozoa</taxon>
        <taxon>Arthropoda</taxon>
        <taxon>Hexapoda</taxon>
        <taxon>Insecta</taxon>
        <taxon>Pterygota</taxon>
        <taxon>Neoptera</taxon>
        <taxon>Endopterygota</taxon>
        <taxon>Lepidoptera</taxon>
        <taxon>Glossata</taxon>
        <taxon>Ditrysia</taxon>
        <taxon>Geometroidea</taxon>
        <taxon>Geometridae</taxon>
        <taxon>Larentiinae</taxon>
        <taxon>Operophtera</taxon>
    </lineage>
</organism>
<keyword evidence="6" id="KW-1185">Reference proteome</keyword>
<evidence type="ECO:0000256" key="2">
    <source>
        <dbReference type="ARBA" id="ARBA00023034"/>
    </source>
</evidence>
<dbReference type="PANTHER" id="PTHR18921">
    <property type="entry name" value="MYOSIN HEAVY CHAIN - RELATED"/>
    <property type="match status" value="1"/>
</dbReference>
<keyword evidence="3 4" id="KW-0175">Coiled coil</keyword>
<reference evidence="5 6" key="1">
    <citation type="journal article" date="2015" name="Genome Biol. Evol.">
        <title>The genome of winter moth (Operophtera brumata) provides a genomic perspective on sexual dimorphism and phenology.</title>
        <authorList>
            <person name="Derks M.F."/>
            <person name="Smit S."/>
            <person name="Salis L."/>
            <person name="Schijlen E."/>
            <person name="Bossers A."/>
            <person name="Mateman C."/>
            <person name="Pijl A.S."/>
            <person name="de Ridder D."/>
            <person name="Groenen M.A."/>
            <person name="Visser M.E."/>
            <person name="Megens H.J."/>
        </authorList>
    </citation>
    <scope>NUCLEOTIDE SEQUENCE [LARGE SCALE GENOMIC DNA]</scope>
    <source>
        <strain evidence="5">WM2013NL</strain>
        <tissue evidence="5">Head and thorax</tissue>
    </source>
</reference>
<evidence type="ECO:0000256" key="3">
    <source>
        <dbReference type="ARBA" id="ARBA00023054"/>
    </source>
</evidence>
<dbReference type="GO" id="GO:0005794">
    <property type="term" value="C:Golgi apparatus"/>
    <property type="evidence" value="ECO:0007669"/>
    <property type="project" value="UniProtKB-SubCell"/>
</dbReference>
<feature type="coiled-coil region" evidence="4">
    <location>
        <begin position="1123"/>
        <end position="1157"/>
    </location>
</feature>
<feature type="coiled-coil region" evidence="4">
    <location>
        <begin position="1000"/>
        <end position="1090"/>
    </location>
</feature>
<comment type="subcellular location">
    <subcellularLocation>
        <location evidence="1">Golgi apparatus</location>
    </subcellularLocation>
</comment>
<proteinExistence type="predicted"/>
<feature type="coiled-coil region" evidence="4">
    <location>
        <begin position="850"/>
        <end position="938"/>
    </location>
</feature>